<keyword evidence="1" id="KW-0677">Repeat</keyword>
<dbReference type="GeneID" id="24921914"/>
<keyword evidence="3" id="KW-1185">Reference proteome</keyword>
<protein>
    <submittedName>
        <fullName evidence="2">Uncharacterized protein</fullName>
    </submittedName>
</protein>
<dbReference type="InterPro" id="IPR011989">
    <property type="entry name" value="ARM-like"/>
</dbReference>
<name>D8MB67_BLAHO</name>
<dbReference type="GO" id="GO:0005737">
    <property type="term" value="C:cytoplasm"/>
    <property type="evidence" value="ECO:0007669"/>
    <property type="project" value="TreeGrafter"/>
</dbReference>
<reference evidence="2" key="1">
    <citation type="submission" date="2010-02" db="EMBL/GenBank/DDBJ databases">
        <title>Sequencing and annotation of the Blastocystis hominis genome.</title>
        <authorList>
            <person name="Wincker P."/>
        </authorList>
    </citation>
    <scope>NUCLEOTIDE SEQUENCE</scope>
    <source>
        <strain evidence="2">Singapore isolate B</strain>
    </source>
</reference>
<dbReference type="InParanoid" id="D8MB67"/>
<proteinExistence type="predicted"/>
<dbReference type="InterPro" id="IPR051023">
    <property type="entry name" value="PP2A_Regulatory_Subunit_A"/>
</dbReference>
<organism evidence="2">
    <name type="scientific">Blastocystis hominis</name>
    <dbReference type="NCBI Taxonomy" id="12968"/>
    <lineage>
        <taxon>Eukaryota</taxon>
        <taxon>Sar</taxon>
        <taxon>Stramenopiles</taxon>
        <taxon>Bigyra</taxon>
        <taxon>Opalozoa</taxon>
        <taxon>Opalinata</taxon>
        <taxon>Blastocystidae</taxon>
        <taxon>Blastocystis</taxon>
    </lineage>
</organism>
<evidence type="ECO:0000313" key="3">
    <source>
        <dbReference type="Proteomes" id="UP000008312"/>
    </source>
</evidence>
<evidence type="ECO:0000256" key="1">
    <source>
        <dbReference type="ARBA" id="ARBA00022737"/>
    </source>
</evidence>
<dbReference type="OrthoDB" id="340346at2759"/>
<gene>
    <name evidence="2" type="ORF">GSBLH_T00004920001</name>
</gene>
<dbReference type="PANTHER" id="PTHR10648">
    <property type="entry name" value="SERINE/THREONINE-PROTEIN PHOSPHATASE PP2A 65 KDA REGULATORY SUBUNIT"/>
    <property type="match status" value="1"/>
</dbReference>
<dbReference type="AlphaFoldDB" id="D8MB67"/>
<dbReference type="RefSeq" id="XP_012899354.1">
    <property type="nucleotide sequence ID" value="XM_013043900.1"/>
</dbReference>
<dbReference type="PANTHER" id="PTHR10648:SF1">
    <property type="entry name" value="SERINE_THREONINE-PROTEIN PHOSPHATASE 4 REGULATORY SUBUNIT 1"/>
    <property type="match status" value="1"/>
</dbReference>
<evidence type="ECO:0000313" key="2">
    <source>
        <dbReference type="EMBL" id="CBK25306.2"/>
    </source>
</evidence>
<dbReference type="Gene3D" id="1.25.10.10">
    <property type="entry name" value="Leucine-rich Repeat Variant"/>
    <property type="match status" value="1"/>
</dbReference>
<sequence length="161" mass="18720">MLQTLGHLIAIVPEHFHISDDLKTRYLQLENANDDLPNNLYGRCCAFYFPAVLKSISETNRFWEDTNGWYSRLSYHQDSITCRSLAYSLHVVAEIIGSKNTEKFLLPIQERFLGEKDDVRTGVIKNMAKLWRFFSPERREEAAKVLSPRSRDLPRRNSPSS</sequence>
<dbReference type="GO" id="GO:0019888">
    <property type="term" value="F:protein phosphatase regulator activity"/>
    <property type="evidence" value="ECO:0007669"/>
    <property type="project" value="TreeGrafter"/>
</dbReference>
<dbReference type="EMBL" id="FN668690">
    <property type="protein sequence ID" value="CBK25306.2"/>
    <property type="molecule type" value="Genomic_DNA"/>
</dbReference>
<dbReference type="Proteomes" id="UP000008312">
    <property type="component" value="Unassembled WGS sequence"/>
</dbReference>
<accession>D8MB67</accession>